<evidence type="ECO:0000256" key="5">
    <source>
        <dbReference type="ARBA" id="ARBA00048539"/>
    </source>
</evidence>
<organism evidence="8 9">
    <name type="scientific">Sphingomonas pokkalii</name>
    <dbReference type="NCBI Taxonomy" id="2175090"/>
    <lineage>
        <taxon>Bacteria</taxon>
        <taxon>Pseudomonadati</taxon>
        <taxon>Pseudomonadota</taxon>
        <taxon>Alphaproteobacteria</taxon>
        <taxon>Sphingomonadales</taxon>
        <taxon>Sphingomonadaceae</taxon>
        <taxon>Sphingomonas</taxon>
    </lineage>
</organism>
<dbReference type="GO" id="GO:0032267">
    <property type="term" value="F:tRNA(Ile)-lysidine synthase activity"/>
    <property type="evidence" value="ECO:0007669"/>
    <property type="project" value="UniProtKB-EC"/>
</dbReference>
<dbReference type="InterPro" id="IPR014729">
    <property type="entry name" value="Rossmann-like_a/b/a_fold"/>
</dbReference>
<feature type="domain" description="tRNA(Ile)-lysidine/2-thiocytidine synthase N-terminal" evidence="7">
    <location>
        <begin position="41"/>
        <end position="221"/>
    </location>
</feature>
<dbReference type="OrthoDB" id="9807403at2"/>
<keyword evidence="2 6" id="KW-0819">tRNA processing</keyword>
<sequence length="338" mass="35162">MPISAASDAPLTGAIAGADIARFRADWVALAGEVPGPASMIGLAVSGGGDSLALLLLAAAAFPDAVIAATVDHGLRPESAEEAAEVGALCTRIGVPHEVLRPPPESFARGNVQDRARAARYRCLADWAAAAGARWVAIAHQQDDLAESFLMRARRGAGLSGLAAMLPARRLGPERGAALLVRPLLAWSRAELAACVAAAGIVPVEDPSNSHPRYDRSRMRALLAATPELPAARLARAAGNLRDAETALGWVVDREWRARAELAESAALLDMAGLPRELVRRLAARAIASLGSGAPPRGSGLDRLIAAVDAGEVATLSGVVVRPGQRWHFAPAPPRRSR</sequence>
<comment type="domain">
    <text evidence="6">The N-terminal region contains the highly conserved SGGXDS motif, predicted to be a P-loop motif involved in ATP binding.</text>
</comment>
<comment type="function">
    <text evidence="6">Ligates lysine onto the cytidine present at position 34 of the AUA codon-specific tRNA(Ile) that contains the anticodon CAU, in an ATP-dependent manner. Cytidine is converted to lysidine, thus changing the amino acid specificity of the tRNA from methionine to isoleucine.</text>
</comment>
<evidence type="ECO:0000313" key="8">
    <source>
        <dbReference type="EMBL" id="PVX28478.1"/>
    </source>
</evidence>
<dbReference type="GO" id="GO:0005737">
    <property type="term" value="C:cytoplasm"/>
    <property type="evidence" value="ECO:0007669"/>
    <property type="project" value="UniProtKB-SubCell"/>
</dbReference>
<dbReference type="GO" id="GO:0006400">
    <property type="term" value="P:tRNA modification"/>
    <property type="evidence" value="ECO:0007669"/>
    <property type="project" value="UniProtKB-UniRule"/>
</dbReference>
<dbReference type="Pfam" id="PF01171">
    <property type="entry name" value="ATP_bind_3"/>
    <property type="match status" value="1"/>
</dbReference>
<keyword evidence="4 6" id="KW-0067">ATP-binding</keyword>
<evidence type="ECO:0000256" key="6">
    <source>
        <dbReference type="HAMAP-Rule" id="MF_01161"/>
    </source>
</evidence>
<dbReference type="InterPro" id="IPR012795">
    <property type="entry name" value="tRNA_Ile_lys_synt_N"/>
</dbReference>
<comment type="caution">
    <text evidence="8">The sequence shown here is derived from an EMBL/GenBank/DDBJ whole genome shotgun (WGS) entry which is preliminary data.</text>
</comment>
<keyword evidence="9" id="KW-1185">Reference proteome</keyword>
<dbReference type="Gene3D" id="3.40.50.620">
    <property type="entry name" value="HUPs"/>
    <property type="match status" value="1"/>
</dbReference>
<evidence type="ECO:0000256" key="3">
    <source>
        <dbReference type="ARBA" id="ARBA00022741"/>
    </source>
</evidence>
<dbReference type="EMBL" id="QENQ01000001">
    <property type="protein sequence ID" value="PVX28478.1"/>
    <property type="molecule type" value="Genomic_DNA"/>
</dbReference>
<evidence type="ECO:0000313" key="9">
    <source>
        <dbReference type="Proteomes" id="UP000245890"/>
    </source>
</evidence>
<evidence type="ECO:0000256" key="1">
    <source>
        <dbReference type="ARBA" id="ARBA00022598"/>
    </source>
</evidence>
<keyword evidence="1 6" id="KW-0436">Ligase</keyword>
<comment type="subcellular location">
    <subcellularLocation>
        <location evidence="6">Cytoplasm</location>
    </subcellularLocation>
</comment>
<evidence type="ECO:0000259" key="7">
    <source>
        <dbReference type="Pfam" id="PF01171"/>
    </source>
</evidence>
<dbReference type="PANTHER" id="PTHR43033">
    <property type="entry name" value="TRNA(ILE)-LYSIDINE SYNTHASE-RELATED"/>
    <property type="match status" value="1"/>
</dbReference>
<evidence type="ECO:0000256" key="2">
    <source>
        <dbReference type="ARBA" id="ARBA00022694"/>
    </source>
</evidence>
<dbReference type="EC" id="6.3.4.19" evidence="6"/>
<dbReference type="PANTHER" id="PTHR43033:SF1">
    <property type="entry name" value="TRNA(ILE)-LYSIDINE SYNTHASE-RELATED"/>
    <property type="match status" value="1"/>
</dbReference>
<dbReference type="CDD" id="cd01992">
    <property type="entry name" value="TilS_N"/>
    <property type="match status" value="1"/>
</dbReference>
<dbReference type="InterPro" id="IPR012094">
    <property type="entry name" value="tRNA_Ile_lys_synt"/>
</dbReference>
<gene>
    <name evidence="6 8" type="primary">tilS</name>
    <name evidence="8" type="ORF">DD559_03270</name>
</gene>
<dbReference type="Proteomes" id="UP000245890">
    <property type="component" value="Unassembled WGS sequence"/>
</dbReference>
<dbReference type="NCBIfam" id="TIGR02432">
    <property type="entry name" value="lysidine_TilS_N"/>
    <property type="match status" value="1"/>
</dbReference>
<evidence type="ECO:0000256" key="4">
    <source>
        <dbReference type="ARBA" id="ARBA00022840"/>
    </source>
</evidence>
<accession>A0A2U0SAS3</accession>
<dbReference type="RefSeq" id="WP_116467927.1">
    <property type="nucleotide sequence ID" value="NZ_QENQ01000001.1"/>
</dbReference>
<proteinExistence type="inferred from homology"/>
<name>A0A2U0SAS3_9SPHN</name>
<comment type="catalytic activity">
    <reaction evidence="5 6">
        <text>cytidine(34) in tRNA(Ile2) + L-lysine + ATP = lysidine(34) in tRNA(Ile2) + AMP + diphosphate + H(+)</text>
        <dbReference type="Rhea" id="RHEA:43744"/>
        <dbReference type="Rhea" id="RHEA-COMP:10625"/>
        <dbReference type="Rhea" id="RHEA-COMP:10670"/>
        <dbReference type="ChEBI" id="CHEBI:15378"/>
        <dbReference type="ChEBI" id="CHEBI:30616"/>
        <dbReference type="ChEBI" id="CHEBI:32551"/>
        <dbReference type="ChEBI" id="CHEBI:33019"/>
        <dbReference type="ChEBI" id="CHEBI:82748"/>
        <dbReference type="ChEBI" id="CHEBI:83665"/>
        <dbReference type="ChEBI" id="CHEBI:456215"/>
        <dbReference type="EC" id="6.3.4.19"/>
    </reaction>
</comment>
<keyword evidence="6" id="KW-0963">Cytoplasm</keyword>
<dbReference type="SUPFAM" id="SSF52402">
    <property type="entry name" value="Adenine nucleotide alpha hydrolases-like"/>
    <property type="match status" value="1"/>
</dbReference>
<dbReference type="AlphaFoldDB" id="A0A2U0SAS3"/>
<comment type="similarity">
    <text evidence="6">Belongs to the tRNA(Ile)-lysidine synthase family.</text>
</comment>
<dbReference type="GO" id="GO:0005524">
    <property type="term" value="F:ATP binding"/>
    <property type="evidence" value="ECO:0007669"/>
    <property type="project" value="UniProtKB-UniRule"/>
</dbReference>
<reference evidence="8 9" key="1">
    <citation type="submission" date="2018-05" db="EMBL/GenBank/DDBJ databases">
        <title>Description of Sphingomonas pokkalii sp nov, isolated from the rhizosphere of saline tolerant pokkali rice and its draft genome analysis.</title>
        <authorList>
            <person name="Menon R."/>
            <person name="Kumari S."/>
            <person name="Rameshkumar N."/>
        </authorList>
    </citation>
    <scope>NUCLEOTIDE SEQUENCE [LARGE SCALE GENOMIC DNA]</scope>
    <source>
        <strain evidence="8 9">L3B27</strain>
    </source>
</reference>
<dbReference type="InterPro" id="IPR011063">
    <property type="entry name" value="TilS/TtcA_N"/>
</dbReference>
<keyword evidence="3 6" id="KW-0547">Nucleotide-binding</keyword>
<feature type="binding site" evidence="6">
    <location>
        <begin position="46"/>
        <end position="51"/>
    </location>
    <ligand>
        <name>ATP</name>
        <dbReference type="ChEBI" id="CHEBI:30616"/>
    </ligand>
</feature>
<protein>
    <recommendedName>
        <fullName evidence="6">tRNA(Ile)-lysidine synthase</fullName>
        <ecNumber evidence="6">6.3.4.19</ecNumber>
    </recommendedName>
    <alternativeName>
        <fullName evidence="6">tRNA(Ile)-2-lysyl-cytidine synthase</fullName>
    </alternativeName>
    <alternativeName>
        <fullName evidence="6">tRNA(Ile)-lysidine synthetase</fullName>
    </alternativeName>
</protein>
<dbReference type="HAMAP" id="MF_01161">
    <property type="entry name" value="tRNA_Ile_lys_synt"/>
    <property type="match status" value="1"/>
</dbReference>